<dbReference type="PROSITE" id="PS00687">
    <property type="entry name" value="ALDEHYDE_DEHYDR_GLU"/>
    <property type="match status" value="1"/>
</dbReference>
<sequence>MPASTDRTDLVLPHTLTGARLRALAGGIAATGPAADVEAPFTGALLTRHASSTTADVDAAADRARSAAGRWAATPVRERARVLLRLHDLLLDEIDPLLDLVQAVTGKARGHALEELLDVVNVCRYYARTGPRTLAPHRRAGAIPVLTRTTELRHPVGLVGLVTPWNYPLALGVSDALPALLAGNAVLHKPDTRTALVTLAGRELAVAAGLDPDLWQVVVGDGAVVGNRVTDLVDHISFTGSTPTGRVVAARAASRLIGATLELGGKNPMIVAPDADLAAAVAGAVRGSFSSSGQLCMSIERIYVHRSIAETFTRELAAATRDLRVGADYSYAYQMGSLVSADQLERVSAHVDDAVAAGARVLAGGRPLPELGPYFYAPTVLADVPPTARAYRSETFGPVVSVYPVDSLDDAVRAANDSELGLNASVWSRDTRRARALAARLRAGSVNVNEAYTAAWGSMDAPSGGWGDSGLGRRHGTAGLHEVTWAQTVAHQRVWPIGEHGPLTGRRYQGVMTTALRALRVVGRR</sequence>
<dbReference type="KEGG" id="bcv:Bcav_1896"/>
<reference evidence="6 7" key="1">
    <citation type="journal article" date="2009" name="Stand. Genomic Sci.">
        <title>Complete genome sequence of Beutenbergia cavernae type strain (HKI 0122).</title>
        <authorList>
            <person name="Land M."/>
            <person name="Pukall R."/>
            <person name="Abt B."/>
            <person name="Goker M."/>
            <person name="Rohde M."/>
            <person name="Glavina Del Rio T."/>
            <person name="Tice H."/>
            <person name="Copeland A."/>
            <person name="Cheng J.F."/>
            <person name="Lucas S."/>
            <person name="Chen F."/>
            <person name="Nolan M."/>
            <person name="Bruce D."/>
            <person name="Goodwin L."/>
            <person name="Pitluck S."/>
            <person name="Ivanova N."/>
            <person name="Mavromatis K."/>
            <person name="Ovchinnikova G."/>
            <person name="Pati A."/>
            <person name="Chen A."/>
            <person name="Palaniappan K."/>
            <person name="Hauser L."/>
            <person name="Chang Y.J."/>
            <person name="Jefferies C.C."/>
            <person name="Saunders E."/>
            <person name="Brettin T."/>
            <person name="Detter J.C."/>
            <person name="Han C."/>
            <person name="Chain P."/>
            <person name="Bristow J."/>
            <person name="Eisen J.A."/>
            <person name="Markowitz V."/>
            <person name="Hugenholtz P."/>
            <person name="Kyrpides N.C."/>
            <person name="Klenk H.P."/>
            <person name="Lapidus A."/>
        </authorList>
    </citation>
    <scope>NUCLEOTIDE SEQUENCE [LARGE SCALE GENOMIC DNA]</scope>
    <source>
        <strain evidence="7">ATCC BAA-8 / DSM 12333 / NBRC 16432</strain>
    </source>
</reference>
<evidence type="ECO:0000256" key="2">
    <source>
        <dbReference type="ARBA" id="ARBA00023002"/>
    </source>
</evidence>
<dbReference type="PANTHER" id="PTHR11699">
    <property type="entry name" value="ALDEHYDE DEHYDROGENASE-RELATED"/>
    <property type="match status" value="1"/>
</dbReference>
<dbReference type="NCBIfam" id="NF006916">
    <property type="entry name" value="PRK09407.1"/>
    <property type="match status" value="1"/>
</dbReference>
<name>C5C5G1_BEUC1</name>
<dbReference type="Pfam" id="PF00171">
    <property type="entry name" value="Aldedh"/>
    <property type="match status" value="1"/>
</dbReference>
<dbReference type="InterPro" id="IPR016162">
    <property type="entry name" value="Ald_DH_N"/>
</dbReference>
<dbReference type="STRING" id="471853.Bcav_1896"/>
<dbReference type="Gene3D" id="3.40.605.10">
    <property type="entry name" value="Aldehyde Dehydrogenase, Chain A, domain 1"/>
    <property type="match status" value="1"/>
</dbReference>
<evidence type="ECO:0000256" key="1">
    <source>
        <dbReference type="ARBA" id="ARBA00009986"/>
    </source>
</evidence>
<feature type="active site" evidence="3">
    <location>
        <position position="262"/>
    </location>
</feature>
<dbReference type="FunFam" id="3.40.309.10:FF:000009">
    <property type="entry name" value="Aldehyde dehydrogenase A"/>
    <property type="match status" value="1"/>
</dbReference>
<dbReference type="HOGENOM" id="CLU_005391_1_0_11"/>
<evidence type="ECO:0000313" key="7">
    <source>
        <dbReference type="Proteomes" id="UP000007962"/>
    </source>
</evidence>
<gene>
    <name evidence="6" type="ordered locus">Bcav_1896</name>
</gene>
<dbReference type="Proteomes" id="UP000007962">
    <property type="component" value="Chromosome"/>
</dbReference>
<evidence type="ECO:0000313" key="6">
    <source>
        <dbReference type="EMBL" id="ACQ80152.1"/>
    </source>
</evidence>
<dbReference type="OrthoDB" id="3954161at2"/>
<dbReference type="InterPro" id="IPR029510">
    <property type="entry name" value="Ald_DH_CS_GLU"/>
</dbReference>
<dbReference type="eggNOG" id="COG1012">
    <property type="taxonomic scope" value="Bacteria"/>
</dbReference>
<dbReference type="GO" id="GO:0016620">
    <property type="term" value="F:oxidoreductase activity, acting on the aldehyde or oxo group of donors, NAD or NADP as acceptor"/>
    <property type="evidence" value="ECO:0007669"/>
    <property type="project" value="InterPro"/>
</dbReference>
<evidence type="ECO:0000259" key="5">
    <source>
        <dbReference type="Pfam" id="PF00171"/>
    </source>
</evidence>
<feature type="domain" description="Aldehyde dehydrogenase" evidence="5">
    <location>
        <begin position="34"/>
        <end position="489"/>
    </location>
</feature>
<comment type="similarity">
    <text evidence="1 4">Belongs to the aldehyde dehydrogenase family.</text>
</comment>
<dbReference type="SUPFAM" id="SSF53720">
    <property type="entry name" value="ALDH-like"/>
    <property type="match status" value="1"/>
</dbReference>
<organism evidence="6 7">
    <name type="scientific">Beutenbergia cavernae (strain ATCC BAA-8 / DSM 12333 / CCUG 43141 / JCM 11478 / NBRC 16432 / NCIMB 13614 / HKI 0122)</name>
    <dbReference type="NCBI Taxonomy" id="471853"/>
    <lineage>
        <taxon>Bacteria</taxon>
        <taxon>Bacillati</taxon>
        <taxon>Actinomycetota</taxon>
        <taxon>Actinomycetes</taxon>
        <taxon>Micrococcales</taxon>
        <taxon>Beutenbergiaceae</taxon>
        <taxon>Beutenbergia</taxon>
    </lineage>
</organism>
<accession>C5C5G1</accession>
<evidence type="ECO:0000256" key="4">
    <source>
        <dbReference type="RuleBase" id="RU003345"/>
    </source>
</evidence>
<keyword evidence="2 4" id="KW-0560">Oxidoreductase</keyword>
<evidence type="ECO:0000256" key="3">
    <source>
        <dbReference type="PROSITE-ProRule" id="PRU10007"/>
    </source>
</evidence>
<keyword evidence="7" id="KW-1185">Reference proteome</keyword>
<dbReference type="RefSeq" id="WP_015882392.1">
    <property type="nucleotide sequence ID" value="NC_012669.1"/>
</dbReference>
<dbReference type="InterPro" id="IPR016161">
    <property type="entry name" value="Ald_DH/histidinol_DH"/>
</dbReference>
<dbReference type="InterPro" id="IPR016163">
    <property type="entry name" value="Ald_DH_C"/>
</dbReference>
<dbReference type="Gene3D" id="3.40.309.10">
    <property type="entry name" value="Aldehyde Dehydrogenase, Chain A, domain 2"/>
    <property type="match status" value="1"/>
</dbReference>
<dbReference type="EMBL" id="CP001618">
    <property type="protein sequence ID" value="ACQ80152.1"/>
    <property type="molecule type" value="Genomic_DNA"/>
</dbReference>
<protein>
    <submittedName>
        <fullName evidence="6">Aldehyde Dehydrogenase</fullName>
    </submittedName>
</protein>
<dbReference type="AlphaFoldDB" id="C5C5G1"/>
<dbReference type="InterPro" id="IPR015590">
    <property type="entry name" value="Aldehyde_DH_dom"/>
</dbReference>
<proteinExistence type="inferred from homology"/>